<dbReference type="AlphaFoldDB" id="A0A0H2XTE0"/>
<dbReference type="SUPFAM" id="SSF143011">
    <property type="entry name" value="RelE-like"/>
    <property type="match status" value="1"/>
</dbReference>
<organism evidence="1">
    <name type="scientific">Burkholderia orbicola (strain AU 1054)</name>
    <dbReference type="NCBI Taxonomy" id="331271"/>
    <lineage>
        <taxon>Bacteria</taxon>
        <taxon>Pseudomonadati</taxon>
        <taxon>Pseudomonadota</taxon>
        <taxon>Betaproteobacteria</taxon>
        <taxon>Burkholderiales</taxon>
        <taxon>Burkholderiaceae</taxon>
        <taxon>Burkholderia</taxon>
        <taxon>Burkholderia cepacia complex</taxon>
        <taxon>Burkholderia orbicola</taxon>
    </lineage>
</organism>
<dbReference type="PANTHER" id="PTHR40266:SF2">
    <property type="entry name" value="TOXIN HIGB-1"/>
    <property type="match status" value="1"/>
</dbReference>
<accession>A0A0H2XTE0</accession>
<gene>
    <name evidence="1" type="ordered locus">Bcen_2470</name>
</gene>
<dbReference type="InterPro" id="IPR007711">
    <property type="entry name" value="HigB-1"/>
</dbReference>
<sequence length="92" mass="10402">MIKSWVHKGLEAFFVTGSKAGIRPDHAPRLRRMLARLDVAGAPQDMNVPGWRFHGLAGGLDGYYAVGVNGNWRLTFRFEGRDVVLVDYQDYH</sequence>
<reference evidence="1" key="1">
    <citation type="submission" date="2006-05" db="EMBL/GenBank/DDBJ databases">
        <title>Complete sequence of chromosome 1 of Burkholderia cenocepacia AU 1054.</title>
        <authorList>
            <consortium name="US DOE Joint Genome Institute"/>
            <person name="Copeland A."/>
            <person name="Lucas S."/>
            <person name="Lapidus A."/>
            <person name="Barry K."/>
            <person name="Detter J.C."/>
            <person name="Glavina del Rio T."/>
            <person name="Hammon N."/>
            <person name="Israni S."/>
            <person name="Dalin E."/>
            <person name="Tice H."/>
            <person name="Pitluck S."/>
            <person name="Chain P."/>
            <person name="Malfatti S."/>
            <person name="Shin M."/>
            <person name="Vergez L."/>
            <person name="Schmutz J."/>
            <person name="Larimer F."/>
            <person name="Land M."/>
            <person name="Hauser L."/>
            <person name="Kyrpides N."/>
            <person name="Lykidis A."/>
            <person name="LiPuma J.J."/>
            <person name="Konstantinidis K."/>
            <person name="Tiedje J.M."/>
            <person name="Richardson P."/>
        </authorList>
    </citation>
    <scope>NUCLEOTIDE SEQUENCE [LARGE SCALE GENOMIC DNA]</scope>
    <source>
        <strain evidence="1">AU 1054</strain>
    </source>
</reference>
<dbReference type="HOGENOM" id="CLU_155111_0_0_4"/>
<name>A0A0H2XTE0_BURO1</name>
<dbReference type="Gene3D" id="3.30.2310.20">
    <property type="entry name" value="RelE-like"/>
    <property type="match status" value="1"/>
</dbReference>
<dbReference type="Pfam" id="PF05015">
    <property type="entry name" value="HigB-like_toxin"/>
    <property type="match status" value="1"/>
</dbReference>
<dbReference type="EMBL" id="CP000378">
    <property type="protein sequence ID" value="ABF77369.1"/>
    <property type="molecule type" value="Genomic_DNA"/>
</dbReference>
<evidence type="ECO:0000313" key="1">
    <source>
        <dbReference type="EMBL" id="ABF77369.1"/>
    </source>
</evidence>
<dbReference type="InterPro" id="IPR035093">
    <property type="entry name" value="RelE/ParE_toxin_dom_sf"/>
</dbReference>
<dbReference type="PANTHER" id="PTHR40266">
    <property type="entry name" value="TOXIN HIGB-1"/>
    <property type="match status" value="1"/>
</dbReference>
<protein>
    <submittedName>
        <fullName evidence="1">Plasmid maintenance system killer</fullName>
    </submittedName>
</protein>
<proteinExistence type="predicted"/>